<proteinExistence type="predicted"/>
<sequence length="277" mass="31628">MKSIIEKLVYEINIVNILYENTITTIDGLSVKSAFCFYGRSAKGVTYSDKSNKVTTVISDGIYFSTLCLDSEEKIFAFLKEIGLIKNKSDVPEWFAELDYFDDADRKSEILDIDTQIKQLQEQRKIACNVLEDNNRYKSILYTTGDELVEVVFDILQEMLGCDLSGFVDEKKEDFLFELEGKTYIGEIKGVNTNVKSEFISQLDVHVNGYLDDNPDKTLDDVVALLVINDQKKKSIMEREPVHKNQIALAKRNGSLIIQTKRLLEILSDYRGGKIDR</sequence>
<evidence type="ECO:0000313" key="2">
    <source>
        <dbReference type="Proteomes" id="UP000766246"/>
    </source>
</evidence>
<dbReference type="AlphaFoldDB" id="A0A927UCJ5"/>
<accession>A0A927UCJ5</accession>
<name>A0A927UCJ5_9FIRM</name>
<evidence type="ECO:0000313" key="1">
    <source>
        <dbReference type="EMBL" id="MBE5919613.1"/>
    </source>
</evidence>
<dbReference type="EMBL" id="SVER01000015">
    <property type="protein sequence ID" value="MBE5919613.1"/>
    <property type="molecule type" value="Genomic_DNA"/>
</dbReference>
<protein>
    <submittedName>
        <fullName evidence="1">Uncharacterized protein</fullName>
    </submittedName>
</protein>
<comment type="caution">
    <text evidence="1">The sequence shown here is derived from an EMBL/GenBank/DDBJ whole genome shotgun (WGS) entry which is preliminary data.</text>
</comment>
<organism evidence="1 2">
    <name type="scientific">Pseudobutyrivibrio ruminis</name>
    <dbReference type="NCBI Taxonomy" id="46206"/>
    <lineage>
        <taxon>Bacteria</taxon>
        <taxon>Bacillati</taxon>
        <taxon>Bacillota</taxon>
        <taxon>Clostridia</taxon>
        <taxon>Lachnospirales</taxon>
        <taxon>Lachnospiraceae</taxon>
        <taxon>Pseudobutyrivibrio</taxon>
    </lineage>
</organism>
<dbReference type="Proteomes" id="UP000766246">
    <property type="component" value="Unassembled WGS sequence"/>
</dbReference>
<gene>
    <name evidence="1" type="ORF">E7272_07180</name>
</gene>
<reference evidence="1" key="1">
    <citation type="submission" date="2019-04" db="EMBL/GenBank/DDBJ databases">
        <title>Evolution of Biomass-Degrading Anaerobic Consortia Revealed by Metagenomics.</title>
        <authorList>
            <person name="Peng X."/>
        </authorList>
    </citation>
    <scope>NUCLEOTIDE SEQUENCE</scope>
    <source>
        <strain evidence="1">SIG311</strain>
    </source>
</reference>